<dbReference type="InterPro" id="IPR022742">
    <property type="entry name" value="Hydrolase_4"/>
</dbReference>
<evidence type="ECO:0000313" key="3">
    <source>
        <dbReference type="Proteomes" id="UP000198504"/>
    </source>
</evidence>
<dbReference type="Gene3D" id="3.40.50.1820">
    <property type="entry name" value="alpha/beta hydrolase"/>
    <property type="match status" value="1"/>
</dbReference>
<keyword evidence="2" id="KW-0378">Hydrolase</keyword>
<gene>
    <name evidence="2" type="ORF">SAMN05421756_102555</name>
</gene>
<keyword evidence="3" id="KW-1185">Reference proteome</keyword>
<dbReference type="Proteomes" id="UP000198504">
    <property type="component" value="Unassembled WGS sequence"/>
</dbReference>
<organism evidence="2 3">
    <name type="scientific">Microlunatus flavus</name>
    <dbReference type="NCBI Taxonomy" id="1036181"/>
    <lineage>
        <taxon>Bacteria</taxon>
        <taxon>Bacillati</taxon>
        <taxon>Actinomycetota</taxon>
        <taxon>Actinomycetes</taxon>
        <taxon>Propionibacteriales</taxon>
        <taxon>Propionibacteriaceae</taxon>
        <taxon>Microlunatus</taxon>
    </lineage>
</organism>
<dbReference type="OrthoDB" id="9806902at2"/>
<dbReference type="RefSeq" id="WP_091178394.1">
    <property type="nucleotide sequence ID" value="NZ_FOFA01000002.1"/>
</dbReference>
<dbReference type="SUPFAM" id="SSF53474">
    <property type="entry name" value="alpha/beta-Hydrolases"/>
    <property type="match status" value="1"/>
</dbReference>
<dbReference type="InterPro" id="IPR051044">
    <property type="entry name" value="MAG_DAG_Lipase"/>
</dbReference>
<evidence type="ECO:0000259" key="1">
    <source>
        <dbReference type="Pfam" id="PF12146"/>
    </source>
</evidence>
<dbReference type="InterPro" id="IPR029058">
    <property type="entry name" value="AB_hydrolase_fold"/>
</dbReference>
<sequence length="332" mass="35301">MALQEITFTSANNRDTIQAWVYEPVVPARAVVQVVHGLGEHSRRYLHLVSTLLDAGFVVVADDHAGHGRTAMESGVWADAGEDAARVVVADTLTLQDEARARLGDRASGLPWVVYGHSWGSMIARGLLPRAASGAGAPVAGLVLGGIAAQMHGIEQVVDRAALAELSAGDHAADPAPMELVGQLFDGFLERYEPGAGPTAWVALDADVVADHARDPFNNFGAPLSARFLQGFVDLYDRVNGDDWYAGVPAALPVLVLAGDQDPVTNYGEGAYHVANRLVASGHPDVRTRVFTGVRHEVHNEPTTRAEVEREIVDFVDRVVARTSTRPGGTSA</sequence>
<dbReference type="AlphaFoldDB" id="A0A1H9DIY5"/>
<accession>A0A1H9DIY5</accession>
<dbReference type="PANTHER" id="PTHR11614">
    <property type="entry name" value="PHOSPHOLIPASE-RELATED"/>
    <property type="match status" value="1"/>
</dbReference>
<dbReference type="Pfam" id="PF12146">
    <property type="entry name" value="Hydrolase_4"/>
    <property type="match status" value="1"/>
</dbReference>
<name>A0A1H9DIY5_9ACTN</name>
<dbReference type="STRING" id="1036181.SAMN05421756_102555"/>
<feature type="domain" description="Serine aminopeptidase S33" evidence="1">
    <location>
        <begin position="27"/>
        <end position="302"/>
    </location>
</feature>
<protein>
    <submittedName>
        <fullName evidence="2">Lysophospholipase, alpha-beta hydrolase superfamily</fullName>
    </submittedName>
</protein>
<proteinExistence type="predicted"/>
<evidence type="ECO:0000313" key="2">
    <source>
        <dbReference type="EMBL" id="SEQ13351.1"/>
    </source>
</evidence>
<dbReference type="EMBL" id="FOFA01000002">
    <property type="protein sequence ID" value="SEQ13351.1"/>
    <property type="molecule type" value="Genomic_DNA"/>
</dbReference>
<reference evidence="3" key="1">
    <citation type="submission" date="2016-10" db="EMBL/GenBank/DDBJ databases">
        <authorList>
            <person name="Varghese N."/>
            <person name="Submissions S."/>
        </authorList>
    </citation>
    <scope>NUCLEOTIDE SEQUENCE [LARGE SCALE GENOMIC DNA]</scope>
    <source>
        <strain evidence="3">CGMCC 4.6856</strain>
    </source>
</reference>
<dbReference type="GO" id="GO:0016787">
    <property type="term" value="F:hydrolase activity"/>
    <property type="evidence" value="ECO:0007669"/>
    <property type="project" value="UniProtKB-KW"/>
</dbReference>